<dbReference type="AlphaFoldDB" id="A0A1E5H0I4"/>
<comment type="caution">
    <text evidence="2">The sequence shown here is derived from an EMBL/GenBank/DDBJ whole genome shotgun (WGS) entry which is preliminary data.</text>
</comment>
<dbReference type="EMBL" id="MIJY01000006">
    <property type="protein sequence ID" value="OEG18431.1"/>
    <property type="molecule type" value="Genomic_DNA"/>
</dbReference>
<feature type="region of interest" description="Disordered" evidence="1">
    <location>
        <begin position="23"/>
        <end position="73"/>
    </location>
</feature>
<keyword evidence="3" id="KW-1185">Reference proteome</keyword>
<gene>
    <name evidence="2" type="ORF">BCR25_16540</name>
</gene>
<reference evidence="3" key="1">
    <citation type="submission" date="2016-09" db="EMBL/GenBank/DDBJ databases">
        <authorList>
            <person name="Gulvik C.A."/>
        </authorList>
    </citation>
    <scope>NUCLEOTIDE SEQUENCE [LARGE SCALE GENOMIC DNA]</scope>
    <source>
        <strain evidence="3">LMG 8895</strain>
    </source>
</reference>
<accession>A0A1E5H0I4</accession>
<name>A0A1E5H0I4_9ENTE</name>
<evidence type="ECO:0000256" key="1">
    <source>
        <dbReference type="SAM" id="MobiDB-lite"/>
    </source>
</evidence>
<protein>
    <submittedName>
        <fullName evidence="2">Uncharacterized protein</fullName>
    </submittedName>
</protein>
<sequence>MLEAAEKAFKELQKKLQKVDIMMTASSKKSQSDKNEKQVESSVENELETTKDTLNNSSKSLEHAVKGKFGKKLTETLEKQSTTLDTLK</sequence>
<evidence type="ECO:0000313" key="3">
    <source>
        <dbReference type="Proteomes" id="UP000095094"/>
    </source>
</evidence>
<dbReference type="RefSeq" id="WP_069662650.1">
    <property type="nucleotide sequence ID" value="NZ_JBHUJJ010000001.1"/>
</dbReference>
<dbReference type="Proteomes" id="UP000095094">
    <property type="component" value="Unassembled WGS sequence"/>
</dbReference>
<evidence type="ECO:0000313" key="2">
    <source>
        <dbReference type="EMBL" id="OEG18431.1"/>
    </source>
</evidence>
<dbReference type="OrthoDB" id="2361688at2"/>
<feature type="compositionally biased region" description="Basic and acidic residues" evidence="1">
    <location>
        <begin position="30"/>
        <end position="39"/>
    </location>
</feature>
<organism evidence="2 3">
    <name type="scientific">Enterococcus termitis</name>
    <dbReference type="NCBI Taxonomy" id="332950"/>
    <lineage>
        <taxon>Bacteria</taxon>
        <taxon>Bacillati</taxon>
        <taxon>Bacillota</taxon>
        <taxon>Bacilli</taxon>
        <taxon>Lactobacillales</taxon>
        <taxon>Enterococcaceae</taxon>
        <taxon>Enterococcus</taxon>
    </lineage>
</organism>
<proteinExistence type="predicted"/>